<organism evidence="1 2">
    <name type="scientific">Paraburkholderia xenovorans (strain LB400)</name>
    <dbReference type="NCBI Taxonomy" id="266265"/>
    <lineage>
        <taxon>Bacteria</taxon>
        <taxon>Pseudomonadati</taxon>
        <taxon>Pseudomonadota</taxon>
        <taxon>Betaproteobacteria</taxon>
        <taxon>Burkholderiales</taxon>
        <taxon>Burkholderiaceae</taxon>
        <taxon>Paraburkholderia</taxon>
    </lineage>
</organism>
<dbReference type="eggNOG" id="ENOG5030N77">
    <property type="taxonomic scope" value="Bacteria"/>
</dbReference>
<protein>
    <submittedName>
        <fullName evidence="1">Uncharacterized protein</fullName>
    </submittedName>
</protein>
<evidence type="ECO:0000313" key="2">
    <source>
        <dbReference type="Proteomes" id="UP000001817"/>
    </source>
</evidence>
<proteinExistence type="predicted"/>
<name>Q141T5_PARXL</name>
<keyword evidence="2" id="KW-1185">Reference proteome</keyword>
<dbReference type="AlphaFoldDB" id="Q141T5"/>
<gene>
    <name evidence="1" type="ORF">Bxe_A3075</name>
</gene>
<dbReference type="EMBL" id="CP000270">
    <property type="protein sequence ID" value="ABE29904.1"/>
    <property type="molecule type" value="Genomic_DNA"/>
</dbReference>
<sequence length="135" mass="14738">MVLASICGRFVSMRSHVCGPRRGETRIVLTMSQLDMFGSAEPITITASPASNEAAVIRDRHAELIGLLPEKLRPQCTPALPVPSAKAELDAWTRTTQRIYLLYLIGAIARGVYRDASEANAPYVLMKLNGLGGQW</sequence>
<reference evidence="1 2" key="1">
    <citation type="journal article" date="2006" name="Proc. Natl. Acad. Sci. U.S.A.">
        <title>Burkholderia xenovorans LB400 harbors a multi-replicon, 9.73-Mbp genome shaped for versatility.</title>
        <authorList>
            <person name="Chain P.S."/>
            <person name="Denef V.J."/>
            <person name="Konstantinidis K.T."/>
            <person name="Vergez L.M."/>
            <person name="Agullo L."/>
            <person name="Reyes V.L."/>
            <person name="Hauser L."/>
            <person name="Cordova M."/>
            <person name="Gomez L."/>
            <person name="Gonzalez M."/>
            <person name="Land M."/>
            <person name="Lao V."/>
            <person name="Larimer F."/>
            <person name="LiPuma J.J."/>
            <person name="Mahenthiralingam E."/>
            <person name="Malfatti S.A."/>
            <person name="Marx C.J."/>
            <person name="Parnell J.J."/>
            <person name="Ramette A."/>
            <person name="Richardson P."/>
            <person name="Seeger M."/>
            <person name="Smith D."/>
            <person name="Spilker T."/>
            <person name="Sul W.J."/>
            <person name="Tsoi T.V."/>
            <person name="Ulrich L.E."/>
            <person name="Zhulin I.B."/>
            <person name="Tiedje J.M."/>
        </authorList>
    </citation>
    <scope>NUCLEOTIDE SEQUENCE [LARGE SCALE GENOMIC DNA]</scope>
    <source>
        <strain evidence="1 2">LB400</strain>
    </source>
</reference>
<dbReference type="Proteomes" id="UP000001817">
    <property type="component" value="Chromosome 1"/>
</dbReference>
<dbReference type="KEGG" id="bxe:Bxe_A3075"/>
<evidence type="ECO:0000313" key="1">
    <source>
        <dbReference type="EMBL" id="ABE29904.1"/>
    </source>
</evidence>
<accession>Q141T5</accession>